<organism evidence="2 3">
    <name type="scientific">Sphaerisporangium rufum</name>
    <dbReference type="NCBI Taxonomy" id="1381558"/>
    <lineage>
        <taxon>Bacteria</taxon>
        <taxon>Bacillati</taxon>
        <taxon>Actinomycetota</taxon>
        <taxon>Actinomycetes</taxon>
        <taxon>Streptosporangiales</taxon>
        <taxon>Streptosporangiaceae</taxon>
        <taxon>Sphaerisporangium</taxon>
    </lineage>
</organism>
<gene>
    <name evidence="2" type="ORF">Sru01_29840</name>
</gene>
<feature type="region of interest" description="Disordered" evidence="1">
    <location>
        <begin position="209"/>
        <end position="239"/>
    </location>
</feature>
<keyword evidence="3" id="KW-1185">Reference proteome</keyword>
<dbReference type="InterPro" id="IPR029044">
    <property type="entry name" value="Nucleotide-diphossugar_trans"/>
</dbReference>
<dbReference type="Gene3D" id="3.90.550.10">
    <property type="entry name" value="Spore Coat Polysaccharide Biosynthesis Protein SpsA, Chain A"/>
    <property type="match status" value="1"/>
</dbReference>
<accession>A0A919R1L2</accession>
<keyword evidence="2" id="KW-0808">Transferase</keyword>
<dbReference type="Proteomes" id="UP000655287">
    <property type="component" value="Unassembled WGS sequence"/>
</dbReference>
<dbReference type="RefSeq" id="WP_203985084.1">
    <property type="nucleotide sequence ID" value="NZ_BOOU01000044.1"/>
</dbReference>
<sequence>MTPTQIIVIAKEPLPGRVKTRLTPPYLPAQAAQLATAALTDTLHTVTATPAAHRVLALDGLPGPWLPPGITVIAQRGHTLDQRLAAAFTDAHRLHPAPAVLIGMDTPQITPHLLTTATTLLHDHDAVYGPATDGGFWLLGLRHPDPRLLLGVPMSTPTTGAALLHRLTEAGLTAAHLPELTDIDTADDAAHVAAHAPGTRFAAAHTALTSTGTSTGPGTGTSPHDRPITRRPAGTPTPR</sequence>
<proteinExistence type="predicted"/>
<feature type="compositionally biased region" description="Low complexity" evidence="1">
    <location>
        <begin position="209"/>
        <end position="222"/>
    </location>
</feature>
<evidence type="ECO:0000256" key="1">
    <source>
        <dbReference type="SAM" id="MobiDB-lite"/>
    </source>
</evidence>
<dbReference type="EMBL" id="BOOU01000044">
    <property type="protein sequence ID" value="GII78002.1"/>
    <property type="molecule type" value="Genomic_DNA"/>
</dbReference>
<dbReference type="PANTHER" id="PTHR36529">
    <property type="entry name" value="SLL1095 PROTEIN"/>
    <property type="match status" value="1"/>
</dbReference>
<comment type="caution">
    <text evidence="2">The sequence shown here is derived from an EMBL/GenBank/DDBJ whole genome shotgun (WGS) entry which is preliminary data.</text>
</comment>
<dbReference type="InterPro" id="IPR018641">
    <property type="entry name" value="Trfase_1_rSAM/seldom-assoc"/>
</dbReference>
<evidence type="ECO:0000313" key="3">
    <source>
        <dbReference type="Proteomes" id="UP000655287"/>
    </source>
</evidence>
<reference evidence="2" key="1">
    <citation type="submission" date="2021-01" db="EMBL/GenBank/DDBJ databases">
        <title>Whole genome shotgun sequence of Sphaerisporangium rufum NBRC 109079.</title>
        <authorList>
            <person name="Komaki H."/>
            <person name="Tamura T."/>
        </authorList>
    </citation>
    <scope>NUCLEOTIDE SEQUENCE</scope>
    <source>
        <strain evidence="2">NBRC 109079</strain>
    </source>
</reference>
<protein>
    <submittedName>
        <fullName evidence="2">Glycosyl transferase</fullName>
    </submittedName>
</protein>
<dbReference type="PANTHER" id="PTHR36529:SF1">
    <property type="entry name" value="GLYCOSYLTRANSFERASE"/>
    <property type="match status" value="1"/>
</dbReference>
<dbReference type="SUPFAM" id="SSF53448">
    <property type="entry name" value="Nucleotide-diphospho-sugar transferases"/>
    <property type="match status" value="1"/>
</dbReference>
<name>A0A919R1L2_9ACTN</name>
<dbReference type="NCBIfam" id="TIGR04282">
    <property type="entry name" value="glyco_like_cofC"/>
    <property type="match status" value="1"/>
</dbReference>
<evidence type="ECO:0000313" key="2">
    <source>
        <dbReference type="EMBL" id="GII78002.1"/>
    </source>
</evidence>
<dbReference type="AlphaFoldDB" id="A0A919R1L2"/>
<dbReference type="Pfam" id="PF09837">
    <property type="entry name" value="DUF2064"/>
    <property type="match status" value="1"/>
</dbReference>
<dbReference type="GO" id="GO:0016740">
    <property type="term" value="F:transferase activity"/>
    <property type="evidence" value="ECO:0007669"/>
    <property type="project" value="UniProtKB-KW"/>
</dbReference>